<evidence type="ECO:0000256" key="2">
    <source>
        <dbReference type="ARBA" id="ARBA00023043"/>
    </source>
</evidence>
<keyword evidence="1" id="KW-0677">Repeat</keyword>
<dbReference type="InterPro" id="IPR002110">
    <property type="entry name" value="Ankyrin_rpt"/>
</dbReference>
<gene>
    <name evidence="5" type="ORF">PENSTE_c005G04480</name>
</gene>
<dbReference type="PROSITE" id="PS50297">
    <property type="entry name" value="ANK_REP_REGION"/>
    <property type="match status" value="1"/>
</dbReference>
<feature type="compositionally biased region" description="Basic and acidic residues" evidence="4">
    <location>
        <begin position="202"/>
        <end position="211"/>
    </location>
</feature>
<dbReference type="GO" id="GO:0000976">
    <property type="term" value="F:transcription cis-regulatory region binding"/>
    <property type="evidence" value="ECO:0007669"/>
    <property type="project" value="TreeGrafter"/>
</dbReference>
<dbReference type="Pfam" id="PF00023">
    <property type="entry name" value="Ank"/>
    <property type="match status" value="1"/>
</dbReference>
<dbReference type="GO" id="GO:0005634">
    <property type="term" value="C:nucleus"/>
    <property type="evidence" value="ECO:0007669"/>
    <property type="project" value="TreeGrafter"/>
</dbReference>
<evidence type="ECO:0000313" key="5">
    <source>
        <dbReference type="EMBL" id="OQE26395.1"/>
    </source>
</evidence>
<dbReference type="PROSITE" id="PS50088">
    <property type="entry name" value="ANK_REPEAT"/>
    <property type="match status" value="1"/>
</dbReference>
<comment type="caution">
    <text evidence="5">The sequence shown here is derived from an EMBL/GenBank/DDBJ whole genome shotgun (WGS) entry which is preliminary data.</text>
</comment>
<dbReference type="OrthoDB" id="341259at2759"/>
<dbReference type="GO" id="GO:0045944">
    <property type="term" value="P:positive regulation of transcription by RNA polymerase II"/>
    <property type="evidence" value="ECO:0007669"/>
    <property type="project" value="TreeGrafter"/>
</dbReference>
<dbReference type="Proteomes" id="UP000191285">
    <property type="component" value="Unassembled WGS sequence"/>
</dbReference>
<dbReference type="SMART" id="SM00248">
    <property type="entry name" value="ANK"/>
    <property type="match status" value="1"/>
</dbReference>
<organism evidence="5 6">
    <name type="scientific">Penicillium steckii</name>
    <dbReference type="NCBI Taxonomy" id="303698"/>
    <lineage>
        <taxon>Eukaryota</taxon>
        <taxon>Fungi</taxon>
        <taxon>Dikarya</taxon>
        <taxon>Ascomycota</taxon>
        <taxon>Pezizomycotina</taxon>
        <taxon>Eurotiomycetes</taxon>
        <taxon>Eurotiomycetidae</taxon>
        <taxon>Eurotiales</taxon>
        <taxon>Aspergillaceae</taxon>
        <taxon>Penicillium</taxon>
    </lineage>
</organism>
<dbReference type="Gene3D" id="1.25.40.20">
    <property type="entry name" value="Ankyrin repeat-containing domain"/>
    <property type="match status" value="1"/>
</dbReference>
<evidence type="ECO:0000256" key="1">
    <source>
        <dbReference type="ARBA" id="ARBA00022737"/>
    </source>
</evidence>
<dbReference type="PANTHER" id="PTHR24193">
    <property type="entry name" value="ANKYRIN REPEAT PROTEIN"/>
    <property type="match status" value="1"/>
</dbReference>
<evidence type="ECO:0000256" key="3">
    <source>
        <dbReference type="PROSITE-ProRule" id="PRU00023"/>
    </source>
</evidence>
<protein>
    <submittedName>
        <fullName evidence="5">Uncharacterized protein</fullName>
    </submittedName>
</protein>
<dbReference type="InterPro" id="IPR036770">
    <property type="entry name" value="Ankyrin_rpt-contain_sf"/>
</dbReference>
<feature type="region of interest" description="Disordered" evidence="4">
    <location>
        <begin position="182"/>
        <end position="211"/>
    </location>
</feature>
<dbReference type="PANTHER" id="PTHR24193:SF121">
    <property type="entry name" value="ADA2A-CONTAINING COMPLEX COMPONENT 3, ISOFORM D"/>
    <property type="match status" value="1"/>
</dbReference>
<keyword evidence="6" id="KW-1185">Reference proteome</keyword>
<dbReference type="EMBL" id="MLKD01000005">
    <property type="protein sequence ID" value="OQE26395.1"/>
    <property type="molecule type" value="Genomic_DNA"/>
</dbReference>
<reference evidence="6" key="1">
    <citation type="journal article" date="2017" name="Nat. Microbiol.">
        <title>Global analysis of biosynthetic gene clusters reveals vast potential of secondary metabolite production in Penicillium species.</title>
        <authorList>
            <person name="Nielsen J.C."/>
            <person name="Grijseels S."/>
            <person name="Prigent S."/>
            <person name="Ji B."/>
            <person name="Dainat J."/>
            <person name="Nielsen K.F."/>
            <person name="Frisvad J.C."/>
            <person name="Workman M."/>
            <person name="Nielsen J."/>
        </authorList>
    </citation>
    <scope>NUCLEOTIDE SEQUENCE [LARGE SCALE GENOMIC DNA]</scope>
    <source>
        <strain evidence="6">IBT 24891</strain>
    </source>
</reference>
<dbReference type="AlphaFoldDB" id="A0A1V6TJ64"/>
<keyword evidence="2 3" id="KW-0040">ANK repeat</keyword>
<proteinExistence type="predicted"/>
<accession>A0A1V6TJ64</accession>
<feature type="repeat" description="ANK" evidence="3">
    <location>
        <begin position="127"/>
        <end position="159"/>
    </location>
</feature>
<name>A0A1V6TJ64_9EURO</name>
<evidence type="ECO:0000256" key="4">
    <source>
        <dbReference type="SAM" id="MobiDB-lite"/>
    </source>
</evidence>
<dbReference type="InterPro" id="IPR050663">
    <property type="entry name" value="Ankyrin-SOCS_Box"/>
</dbReference>
<evidence type="ECO:0000313" key="6">
    <source>
        <dbReference type="Proteomes" id="UP000191285"/>
    </source>
</evidence>
<sequence length="211" mass="23389">MEQAKKILDDNNVLSILPLSQRLQIEATHAILDGEGGYMLRAFNLVADMLDDIVPFEDEESQLRRKATLERLDVLWKDGADTPFLSHLNELSIHILALIPLSQDERKKHLDKAISSKPGLNNPWRRSHWTPLHLAAQAGNQLVVEILLAHGANKNAKDLHGRTPSSYLNCAEDKSLLALLQPNATGGGRPKCESPEVQSSRASDDIKLAMI</sequence>
<dbReference type="SUPFAM" id="SSF48403">
    <property type="entry name" value="Ankyrin repeat"/>
    <property type="match status" value="1"/>
</dbReference>